<keyword evidence="3" id="KW-1185">Reference proteome</keyword>
<keyword evidence="1" id="KW-0732">Signal</keyword>
<dbReference type="Proteomes" id="UP001055057">
    <property type="component" value="Unassembled WGS sequence"/>
</dbReference>
<dbReference type="EMBL" id="BPRB01000285">
    <property type="protein sequence ID" value="GJE62186.1"/>
    <property type="molecule type" value="Genomic_DNA"/>
</dbReference>
<proteinExistence type="predicted"/>
<dbReference type="SUPFAM" id="SSF48619">
    <property type="entry name" value="Phospholipase A2, PLA2"/>
    <property type="match status" value="1"/>
</dbReference>
<accession>A0ABQ4U4K1</accession>
<gene>
    <name evidence="2" type="ORF">MPOCJGCO_4316</name>
</gene>
<organism evidence="2 3">
    <name type="scientific">Methylobacterium trifolii</name>
    <dbReference type="NCBI Taxonomy" id="1003092"/>
    <lineage>
        <taxon>Bacteria</taxon>
        <taxon>Pseudomonadati</taxon>
        <taxon>Pseudomonadota</taxon>
        <taxon>Alphaproteobacteria</taxon>
        <taxon>Hyphomicrobiales</taxon>
        <taxon>Methylobacteriaceae</taxon>
        <taxon>Methylobacterium</taxon>
    </lineage>
</organism>
<dbReference type="InterPro" id="IPR036444">
    <property type="entry name" value="PLipase_A2_dom_sf"/>
</dbReference>
<evidence type="ECO:0008006" key="4">
    <source>
        <dbReference type="Google" id="ProtNLM"/>
    </source>
</evidence>
<sequence>MTTRATIIKIAAPVLLAACWAGPAWAEPAALGGPKMLVYGNYCGLGNNAPLQPIDVLDAACARHDECTPDNDLPTKACNLRLEREAQAIANDPHQPGDLRTMAGFVAAFASGHQSKVIPDMVAVSVKATTPRTTFTTLR</sequence>
<dbReference type="Gene3D" id="1.20.90.10">
    <property type="entry name" value="Phospholipase A2 domain"/>
    <property type="match status" value="1"/>
</dbReference>
<feature type="chain" id="PRO_5045709558" description="Phospholipase A2 domain-containing protein" evidence="1">
    <location>
        <begin position="27"/>
        <end position="139"/>
    </location>
</feature>
<reference evidence="2" key="2">
    <citation type="submission" date="2021-08" db="EMBL/GenBank/DDBJ databases">
        <authorList>
            <person name="Tani A."/>
            <person name="Ola A."/>
            <person name="Ogura Y."/>
            <person name="Katsura K."/>
            <person name="Hayashi T."/>
        </authorList>
    </citation>
    <scope>NUCLEOTIDE SEQUENCE</scope>
    <source>
        <strain evidence="2">DSM 23632</strain>
    </source>
</reference>
<feature type="signal peptide" evidence="1">
    <location>
        <begin position="1"/>
        <end position="26"/>
    </location>
</feature>
<comment type="caution">
    <text evidence="2">The sequence shown here is derived from an EMBL/GenBank/DDBJ whole genome shotgun (WGS) entry which is preliminary data.</text>
</comment>
<dbReference type="RefSeq" id="WP_238184826.1">
    <property type="nucleotide sequence ID" value="NZ_BPRB01000285.1"/>
</dbReference>
<evidence type="ECO:0000256" key="1">
    <source>
        <dbReference type="SAM" id="SignalP"/>
    </source>
</evidence>
<name>A0ABQ4U4K1_9HYPH</name>
<reference evidence="2" key="1">
    <citation type="journal article" date="2021" name="Front. Microbiol.">
        <title>Comprehensive Comparative Genomics and Phenotyping of Methylobacterium Species.</title>
        <authorList>
            <person name="Alessa O."/>
            <person name="Ogura Y."/>
            <person name="Fujitani Y."/>
            <person name="Takami H."/>
            <person name="Hayashi T."/>
            <person name="Sahin N."/>
            <person name="Tani A."/>
        </authorList>
    </citation>
    <scope>NUCLEOTIDE SEQUENCE</scope>
    <source>
        <strain evidence="2">DSM 23632</strain>
    </source>
</reference>
<evidence type="ECO:0000313" key="3">
    <source>
        <dbReference type="Proteomes" id="UP001055057"/>
    </source>
</evidence>
<evidence type="ECO:0000313" key="2">
    <source>
        <dbReference type="EMBL" id="GJE62186.1"/>
    </source>
</evidence>
<protein>
    <recommendedName>
        <fullName evidence="4">Phospholipase A2 domain-containing protein</fullName>
    </recommendedName>
</protein>